<dbReference type="InterPro" id="IPR001544">
    <property type="entry name" value="Aminotrans_IV"/>
</dbReference>
<proteinExistence type="inferred from homology"/>
<dbReference type="PANTHER" id="PTHR42743">
    <property type="entry name" value="AMINO-ACID AMINOTRANSFERASE"/>
    <property type="match status" value="1"/>
</dbReference>
<comment type="similarity">
    <text evidence="2">Belongs to the class-IV pyridoxal-phosphate-dependent aminotransferase family.</text>
</comment>
<dbReference type="NCBIfam" id="NF005800">
    <property type="entry name" value="PRK07650.1"/>
    <property type="match status" value="1"/>
</dbReference>
<name>A0ABT9W2Z3_9BACI</name>
<reference evidence="4 5" key="1">
    <citation type="submission" date="2023-07" db="EMBL/GenBank/DDBJ databases">
        <title>Genomic Encyclopedia of Type Strains, Phase IV (KMG-IV): sequencing the most valuable type-strain genomes for metagenomic binning, comparative biology and taxonomic classification.</title>
        <authorList>
            <person name="Goeker M."/>
        </authorList>
    </citation>
    <scope>NUCLEOTIDE SEQUENCE [LARGE SCALE GENOMIC DNA]</scope>
    <source>
        <strain evidence="4 5">DSM 12751</strain>
    </source>
</reference>
<dbReference type="RefSeq" id="WP_307396667.1">
    <property type="nucleotide sequence ID" value="NZ_BAAADK010000008.1"/>
</dbReference>
<sequence>MYVYLNHELTAEENAKISIFDHGYLYGIGLFETFRTYRGKPFLLEEHMQRLAFACQEIGLEWKQDLPRLRAEITDLLTQNGLEDGYFRYNVAAGAYPIGLPSAPYQSLTEALFVKALPEPSGEKVLTTLSLRRNTPEGSIRFKSHHYMNNILAKQETPLGAEGVFLTKEGYVAEGLVSNLFFVREDELYTPALETGILNGITREFVVELADEWHIPVHEGFFSLEFAQQADQVFVTNSIQEIVPVTRWDHIEYAPHGKGSVGEKLREHYKQSTLQR</sequence>
<accession>A0ABT9W2Z3</accession>
<evidence type="ECO:0000313" key="5">
    <source>
        <dbReference type="Proteomes" id="UP001235840"/>
    </source>
</evidence>
<dbReference type="Gene3D" id="3.30.470.10">
    <property type="match status" value="1"/>
</dbReference>
<evidence type="ECO:0000313" key="4">
    <source>
        <dbReference type="EMBL" id="MDQ0167613.1"/>
    </source>
</evidence>
<evidence type="ECO:0000256" key="1">
    <source>
        <dbReference type="ARBA" id="ARBA00001933"/>
    </source>
</evidence>
<dbReference type="PANTHER" id="PTHR42743:SF11">
    <property type="entry name" value="AMINODEOXYCHORISMATE LYASE"/>
    <property type="match status" value="1"/>
</dbReference>
<keyword evidence="3" id="KW-0663">Pyridoxal phosphate</keyword>
<dbReference type="EMBL" id="JAUSTY010000017">
    <property type="protein sequence ID" value="MDQ0167613.1"/>
    <property type="molecule type" value="Genomic_DNA"/>
</dbReference>
<keyword evidence="5" id="KW-1185">Reference proteome</keyword>
<dbReference type="InterPro" id="IPR050571">
    <property type="entry name" value="Class-IV_PLP-Dep_Aminotrnsfr"/>
</dbReference>
<gene>
    <name evidence="4" type="ORF">J2S11_003538</name>
</gene>
<comment type="caution">
    <text evidence="4">The sequence shown here is derived from an EMBL/GenBank/DDBJ whole genome shotgun (WGS) entry which is preliminary data.</text>
</comment>
<organism evidence="4 5">
    <name type="scientific">Caldalkalibacillus horti</name>
    <dbReference type="NCBI Taxonomy" id="77523"/>
    <lineage>
        <taxon>Bacteria</taxon>
        <taxon>Bacillati</taxon>
        <taxon>Bacillota</taxon>
        <taxon>Bacilli</taxon>
        <taxon>Bacillales</taxon>
        <taxon>Bacillaceae</taxon>
        <taxon>Caldalkalibacillus</taxon>
    </lineage>
</organism>
<dbReference type="EC" id="4.1.3.38" evidence="4"/>
<dbReference type="Gene3D" id="3.20.10.10">
    <property type="entry name" value="D-amino Acid Aminotransferase, subunit A, domain 2"/>
    <property type="match status" value="1"/>
</dbReference>
<comment type="cofactor">
    <cofactor evidence="1">
        <name>pyridoxal 5'-phosphate</name>
        <dbReference type="ChEBI" id="CHEBI:597326"/>
    </cofactor>
</comment>
<evidence type="ECO:0000256" key="3">
    <source>
        <dbReference type="ARBA" id="ARBA00022898"/>
    </source>
</evidence>
<dbReference type="Proteomes" id="UP001235840">
    <property type="component" value="Unassembled WGS sequence"/>
</dbReference>
<dbReference type="GO" id="GO:0008696">
    <property type="term" value="F:4-amino-4-deoxychorismate lyase activity"/>
    <property type="evidence" value="ECO:0007669"/>
    <property type="project" value="UniProtKB-EC"/>
</dbReference>
<keyword evidence="4" id="KW-0456">Lyase</keyword>
<dbReference type="InterPro" id="IPR043131">
    <property type="entry name" value="BCAT-like_N"/>
</dbReference>
<evidence type="ECO:0000256" key="2">
    <source>
        <dbReference type="ARBA" id="ARBA00009320"/>
    </source>
</evidence>
<dbReference type="InterPro" id="IPR043132">
    <property type="entry name" value="BCAT-like_C"/>
</dbReference>
<dbReference type="CDD" id="cd00449">
    <property type="entry name" value="PLPDE_IV"/>
    <property type="match status" value="1"/>
</dbReference>
<protein>
    <submittedName>
        <fullName evidence="4">4-amino-4-deoxychorismate lyase</fullName>
        <ecNumber evidence="4">4.1.3.38</ecNumber>
    </submittedName>
</protein>
<dbReference type="SUPFAM" id="SSF56752">
    <property type="entry name" value="D-aminoacid aminotransferase-like PLP-dependent enzymes"/>
    <property type="match status" value="1"/>
</dbReference>
<dbReference type="Pfam" id="PF01063">
    <property type="entry name" value="Aminotran_4"/>
    <property type="match status" value="1"/>
</dbReference>
<dbReference type="InterPro" id="IPR036038">
    <property type="entry name" value="Aminotransferase-like"/>
</dbReference>